<evidence type="ECO:0000256" key="1">
    <source>
        <dbReference type="SAM" id="Phobius"/>
    </source>
</evidence>
<feature type="transmembrane region" description="Helical" evidence="1">
    <location>
        <begin position="38"/>
        <end position="55"/>
    </location>
</feature>
<name>A0A0F9U2D6_9ZZZZ</name>
<dbReference type="AlphaFoldDB" id="A0A0F9U2D6"/>
<evidence type="ECO:0000313" key="2">
    <source>
        <dbReference type="EMBL" id="KKN55496.1"/>
    </source>
</evidence>
<accession>A0A0F9U2D6</accession>
<gene>
    <name evidence="2" type="ORF">LCGC14_0581710</name>
</gene>
<protein>
    <submittedName>
        <fullName evidence="2">Uncharacterized protein</fullName>
    </submittedName>
</protein>
<sequence>MGHLISRKLFGAVAAMLSIVGLIVGAFITVPTIVTTDVLMEAIAAIVLLGGYQIMKQAGND</sequence>
<reference evidence="2" key="1">
    <citation type="journal article" date="2015" name="Nature">
        <title>Complex archaea that bridge the gap between prokaryotes and eukaryotes.</title>
        <authorList>
            <person name="Spang A."/>
            <person name="Saw J.H."/>
            <person name="Jorgensen S.L."/>
            <person name="Zaremba-Niedzwiedzka K."/>
            <person name="Martijn J."/>
            <person name="Lind A.E."/>
            <person name="van Eijk R."/>
            <person name="Schleper C."/>
            <person name="Guy L."/>
            <person name="Ettema T.J."/>
        </authorList>
    </citation>
    <scope>NUCLEOTIDE SEQUENCE</scope>
</reference>
<organism evidence="2">
    <name type="scientific">marine sediment metagenome</name>
    <dbReference type="NCBI Taxonomy" id="412755"/>
    <lineage>
        <taxon>unclassified sequences</taxon>
        <taxon>metagenomes</taxon>
        <taxon>ecological metagenomes</taxon>
    </lineage>
</organism>
<dbReference type="EMBL" id="LAZR01000882">
    <property type="protein sequence ID" value="KKN55496.1"/>
    <property type="molecule type" value="Genomic_DNA"/>
</dbReference>
<keyword evidence="1" id="KW-0812">Transmembrane</keyword>
<comment type="caution">
    <text evidence="2">The sequence shown here is derived from an EMBL/GenBank/DDBJ whole genome shotgun (WGS) entry which is preliminary data.</text>
</comment>
<proteinExistence type="predicted"/>
<keyword evidence="1" id="KW-0472">Membrane</keyword>
<keyword evidence="1" id="KW-1133">Transmembrane helix</keyword>
<feature type="transmembrane region" description="Helical" evidence="1">
    <location>
        <begin position="9"/>
        <end position="32"/>
    </location>
</feature>